<dbReference type="InterPro" id="IPR002104">
    <property type="entry name" value="Integrase_catalytic"/>
</dbReference>
<feature type="domain" description="Tyr recombinase" evidence="5">
    <location>
        <begin position="123"/>
        <end position="325"/>
    </location>
</feature>
<reference evidence="7 8" key="1">
    <citation type="submission" date="2015-07" db="EMBL/GenBank/DDBJ databases">
        <title>Draft genome of Bellilinea caldifistulae DSM 17877.</title>
        <authorList>
            <person name="Hemp J."/>
            <person name="Ward L.M."/>
            <person name="Pace L.A."/>
            <person name="Fischer W.W."/>
        </authorList>
    </citation>
    <scope>NUCLEOTIDE SEQUENCE [LARGE SCALE GENOMIC DNA]</scope>
    <source>
        <strain evidence="7 8">GOMI-1</strain>
    </source>
</reference>
<comment type="similarity">
    <text evidence="1">Belongs to the 'phage' integrase family.</text>
</comment>
<evidence type="ECO:0000313" key="8">
    <source>
        <dbReference type="Proteomes" id="UP000050514"/>
    </source>
</evidence>
<dbReference type="SUPFAM" id="SSF56349">
    <property type="entry name" value="DNA breaking-rejoining enzymes"/>
    <property type="match status" value="1"/>
</dbReference>
<dbReference type="Gene3D" id="1.10.150.130">
    <property type="match status" value="1"/>
</dbReference>
<dbReference type="STRING" id="360411.AC812_12310"/>
<comment type="caution">
    <text evidence="7">The sequence shown here is derived from an EMBL/GenBank/DDBJ whole genome shotgun (WGS) entry which is preliminary data.</text>
</comment>
<keyword evidence="8" id="KW-1185">Reference proteome</keyword>
<dbReference type="EMBL" id="LGHJ01000017">
    <property type="protein sequence ID" value="KPL74572.1"/>
    <property type="molecule type" value="Genomic_DNA"/>
</dbReference>
<dbReference type="Pfam" id="PF00589">
    <property type="entry name" value="Phage_integrase"/>
    <property type="match status" value="1"/>
</dbReference>
<dbReference type="GO" id="GO:0015074">
    <property type="term" value="P:DNA integration"/>
    <property type="evidence" value="ECO:0007669"/>
    <property type="project" value="InterPro"/>
</dbReference>
<dbReference type="InterPro" id="IPR013762">
    <property type="entry name" value="Integrase-like_cat_sf"/>
</dbReference>
<evidence type="ECO:0008006" key="9">
    <source>
        <dbReference type="Google" id="ProtNLM"/>
    </source>
</evidence>
<gene>
    <name evidence="7" type="ORF">AC812_12310</name>
</gene>
<evidence type="ECO:0000256" key="2">
    <source>
        <dbReference type="ARBA" id="ARBA00023125"/>
    </source>
</evidence>
<dbReference type="AlphaFoldDB" id="A0A0P6XZI0"/>
<evidence type="ECO:0000256" key="4">
    <source>
        <dbReference type="PROSITE-ProRule" id="PRU01248"/>
    </source>
</evidence>
<dbReference type="CDD" id="cd00397">
    <property type="entry name" value="DNA_BRE_C"/>
    <property type="match status" value="1"/>
</dbReference>
<dbReference type="Proteomes" id="UP000050514">
    <property type="component" value="Unassembled WGS sequence"/>
</dbReference>
<keyword evidence="3" id="KW-0233">DNA recombination</keyword>
<dbReference type="PROSITE" id="PS51898">
    <property type="entry name" value="TYR_RECOMBINASE"/>
    <property type="match status" value="1"/>
</dbReference>
<dbReference type="PANTHER" id="PTHR30349">
    <property type="entry name" value="PHAGE INTEGRASE-RELATED"/>
    <property type="match status" value="1"/>
</dbReference>
<evidence type="ECO:0000313" key="7">
    <source>
        <dbReference type="EMBL" id="KPL74572.1"/>
    </source>
</evidence>
<evidence type="ECO:0000256" key="1">
    <source>
        <dbReference type="ARBA" id="ARBA00008857"/>
    </source>
</evidence>
<evidence type="ECO:0000259" key="5">
    <source>
        <dbReference type="PROSITE" id="PS51898"/>
    </source>
</evidence>
<sequence>MIHRQNYLDVKAYLDFQASVRQLSPGTINTLWSRLRHLLEWADEKPFSKCGRIRPAFPVYCEALIGKNKKPLSAAHLNAMMKTCRAFLNWAKSEYPRRYKNMDARWVESLRPSRGRSEQAQLESRELYTLEEVRKLVSCPADTTAQRRMRAAVAFLFLSGMRVGAFVTLPLECVDLANLRVLQLPAKGVHTKNSKAAVTFLLNIPDLLEVVQEWDAFLRKRLPPEAYWYAHLDRFGEITTEKPTGKRLEVRHSLRDDLKVLCERAGVAYKSPHKFRHGHAVYALKQARTPAQMKAISQNLMHSNMGITDGIYGKLVSDDVRDMIMGLGG</sequence>
<accession>A0A0P6XZI0</accession>
<dbReference type="GO" id="GO:0003677">
    <property type="term" value="F:DNA binding"/>
    <property type="evidence" value="ECO:0007669"/>
    <property type="project" value="UniProtKB-UniRule"/>
</dbReference>
<dbReference type="PROSITE" id="PS51900">
    <property type="entry name" value="CB"/>
    <property type="match status" value="1"/>
</dbReference>
<evidence type="ECO:0000256" key="3">
    <source>
        <dbReference type="ARBA" id="ARBA00023172"/>
    </source>
</evidence>
<dbReference type="OrthoDB" id="165530at2"/>
<dbReference type="InterPro" id="IPR050090">
    <property type="entry name" value="Tyrosine_recombinase_XerCD"/>
</dbReference>
<organism evidence="7 8">
    <name type="scientific">Bellilinea caldifistulae</name>
    <dbReference type="NCBI Taxonomy" id="360411"/>
    <lineage>
        <taxon>Bacteria</taxon>
        <taxon>Bacillati</taxon>
        <taxon>Chloroflexota</taxon>
        <taxon>Anaerolineae</taxon>
        <taxon>Anaerolineales</taxon>
        <taxon>Anaerolineaceae</taxon>
        <taxon>Bellilinea</taxon>
    </lineage>
</organism>
<dbReference type="InterPro" id="IPR010998">
    <property type="entry name" value="Integrase_recombinase_N"/>
</dbReference>
<feature type="domain" description="Core-binding (CB)" evidence="6">
    <location>
        <begin position="4"/>
        <end position="92"/>
    </location>
</feature>
<dbReference type="GO" id="GO:0006310">
    <property type="term" value="P:DNA recombination"/>
    <property type="evidence" value="ECO:0007669"/>
    <property type="project" value="UniProtKB-KW"/>
</dbReference>
<dbReference type="Gene3D" id="1.10.443.10">
    <property type="entry name" value="Intergrase catalytic core"/>
    <property type="match status" value="1"/>
</dbReference>
<name>A0A0P6XZI0_9CHLR</name>
<keyword evidence="2 4" id="KW-0238">DNA-binding</keyword>
<dbReference type="PANTHER" id="PTHR30349:SF64">
    <property type="entry name" value="PROPHAGE INTEGRASE INTD-RELATED"/>
    <property type="match status" value="1"/>
</dbReference>
<protein>
    <recommendedName>
        <fullName evidence="9">Tyr recombinase domain-containing protein</fullName>
    </recommendedName>
</protein>
<evidence type="ECO:0000259" key="6">
    <source>
        <dbReference type="PROSITE" id="PS51900"/>
    </source>
</evidence>
<dbReference type="InterPro" id="IPR044068">
    <property type="entry name" value="CB"/>
</dbReference>
<proteinExistence type="inferred from homology"/>
<dbReference type="InterPro" id="IPR011010">
    <property type="entry name" value="DNA_brk_join_enz"/>
</dbReference>